<name>A0ACB8FGJ0_9SAUR</name>
<proteinExistence type="predicted"/>
<dbReference type="EMBL" id="CM037617">
    <property type="protein sequence ID" value="KAH8004439.1"/>
    <property type="molecule type" value="Genomic_DNA"/>
</dbReference>
<sequence>MRNKLLEVLEIKYEKLKMEMRNEESMKRVGKEEETVTVLLKMHSDDSTVPGRKAVKDVETIAVAGWERPIKKLINFCLEETLMDLF</sequence>
<accession>A0ACB8FGJ0</accession>
<reference evidence="1" key="1">
    <citation type="submission" date="2021-08" db="EMBL/GenBank/DDBJ databases">
        <title>The first chromosome-level gecko genome reveals the dynamic sex chromosomes of Neotropical dwarf geckos (Sphaerodactylidae: Sphaerodactylus).</title>
        <authorList>
            <person name="Pinto B.J."/>
            <person name="Keating S.E."/>
            <person name="Gamble T."/>
        </authorList>
    </citation>
    <scope>NUCLEOTIDE SEQUENCE</scope>
    <source>
        <strain evidence="1">TG3544</strain>
    </source>
</reference>
<evidence type="ECO:0000313" key="1">
    <source>
        <dbReference type="EMBL" id="KAH8004439.1"/>
    </source>
</evidence>
<protein>
    <submittedName>
        <fullName evidence="1">Uncharacterized protein</fullName>
    </submittedName>
</protein>
<dbReference type="Proteomes" id="UP000827872">
    <property type="component" value="Linkage Group LG04"/>
</dbReference>
<evidence type="ECO:0000313" key="2">
    <source>
        <dbReference type="Proteomes" id="UP000827872"/>
    </source>
</evidence>
<comment type="caution">
    <text evidence="1">The sequence shown here is derived from an EMBL/GenBank/DDBJ whole genome shotgun (WGS) entry which is preliminary data.</text>
</comment>
<keyword evidence="2" id="KW-1185">Reference proteome</keyword>
<organism evidence="1 2">
    <name type="scientific">Sphaerodactylus townsendi</name>
    <dbReference type="NCBI Taxonomy" id="933632"/>
    <lineage>
        <taxon>Eukaryota</taxon>
        <taxon>Metazoa</taxon>
        <taxon>Chordata</taxon>
        <taxon>Craniata</taxon>
        <taxon>Vertebrata</taxon>
        <taxon>Euteleostomi</taxon>
        <taxon>Lepidosauria</taxon>
        <taxon>Squamata</taxon>
        <taxon>Bifurcata</taxon>
        <taxon>Gekkota</taxon>
        <taxon>Sphaerodactylidae</taxon>
        <taxon>Sphaerodactylus</taxon>
    </lineage>
</organism>
<gene>
    <name evidence="1" type="ORF">K3G42_011419</name>
</gene>